<protein>
    <submittedName>
        <fullName evidence="2">NAD-dependent epimerase/dehydratase family protein</fullName>
    </submittedName>
</protein>
<dbReference type="Gene3D" id="3.40.50.720">
    <property type="entry name" value="NAD(P)-binding Rossmann-like Domain"/>
    <property type="match status" value="1"/>
</dbReference>
<dbReference type="EMBL" id="VRZA01000007">
    <property type="protein sequence ID" value="TXS90849.1"/>
    <property type="molecule type" value="Genomic_DNA"/>
</dbReference>
<accession>A0A5C8ZSW4</accession>
<name>A0A5C8ZSW4_9GAMM</name>
<evidence type="ECO:0000259" key="1">
    <source>
        <dbReference type="Pfam" id="PF01370"/>
    </source>
</evidence>
<dbReference type="AlphaFoldDB" id="A0A5C8ZSW4"/>
<feature type="domain" description="NAD-dependent epimerase/dehydratase" evidence="1">
    <location>
        <begin position="4"/>
        <end position="58"/>
    </location>
</feature>
<sequence>MRLENSHVVSAVLRPFNEAKRFVGRKFLIWGIGNLLRKFLHVEDMDCACLYTMALPRHKYSEITVTQLSHI</sequence>
<evidence type="ECO:0000313" key="2">
    <source>
        <dbReference type="EMBL" id="TXS90849.1"/>
    </source>
</evidence>
<organism evidence="2 3">
    <name type="scientific">Parahaliea maris</name>
    <dbReference type="NCBI Taxonomy" id="2716870"/>
    <lineage>
        <taxon>Bacteria</taxon>
        <taxon>Pseudomonadati</taxon>
        <taxon>Pseudomonadota</taxon>
        <taxon>Gammaproteobacteria</taxon>
        <taxon>Cellvibrionales</taxon>
        <taxon>Halieaceae</taxon>
        <taxon>Parahaliea</taxon>
    </lineage>
</organism>
<dbReference type="Proteomes" id="UP000321039">
    <property type="component" value="Unassembled WGS sequence"/>
</dbReference>
<dbReference type="Pfam" id="PF01370">
    <property type="entry name" value="Epimerase"/>
    <property type="match status" value="1"/>
</dbReference>
<keyword evidence="3" id="KW-1185">Reference proteome</keyword>
<dbReference type="Gene3D" id="3.90.25.10">
    <property type="entry name" value="UDP-galactose 4-epimerase, domain 1"/>
    <property type="match status" value="1"/>
</dbReference>
<evidence type="ECO:0000313" key="3">
    <source>
        <dbReference type="Proteomes" id="UP000321039"/>
    </source>
</evidence>
<dbReference type="InterPro" id="IPR001509">
    <property type="entry name" value="Epimerase_deHydtase"/>
</dbReference>
<comment type="caution">
    <text evidence="2">The sequence shown here is derived from an EMBL/GenBank/DDBJ whole genome shotgun (WGS) entry which is preliminary data.</text>
</comment>
<gene>
    <name evidence="2" type="ORF">FV139_17925</name>
</gene>
<reference evidence="2 3" key="1">
    <citation type="submission" date="2019-08" db="EMBL/GenBank/DDBJ databases">
        <title>Parahaliea maris sp. nov., isolated from the surface seawater.</title>
        <authorList>
            <person name="Liu Y."/>
        </authorList>
    </citation>
    <scope>NUCLEOTIDE SEQUENCE [LARGE SCALE GENOMIC DNA]</scope>
    <source>
        <strain evidence="2 3">HSLHS9</strain>
    </source>
</reference>
<proteinExistence type="predicted"/>